<dbReference type="GO" id="GO:0003723">
    <property type="term" value="F:RNA binding"/>
    <property type="evidence" value="ECO:0007669"/>
    <property type="project" value="UniProtKB-KW"/>
</dbReference>
<sequence length="691" mass="79894">MYDEFGILEQKIINGEGQQPTKIQYVPVSLPRIRGIGEEEGQEEDVDNMDYNDRIGMKKDKNRQQIDGDIFIDPQLSSGNLVRLPLTGVNVDQRIVRDKNEQGNMEVAVLIVRHREVEQIRDEYKNLKNLRIQVDKQKAVERRRRKAAFQMQQQQRGKSGQQKVSIALRQQRQIIDRNKSAQLFINLLNDNKFQSWHNRSKSPQPVSKNTITNKQDKQRIDLLGRNQSPSTHKRSQSSSQNQKRHSESTPPNHSDVSVSNISPLTLTLIESLFDSGQLPYKTVIEEDTVEIKCQFYTFPFEGISPAILSSSHLESIGPQQLIIVGNVNNEDIDYAQQLEQNIQERNSQIQRTSYSPLLDFLIHSNIHPFVLTRNHPRSKNLCYIYKQLREKLQRVGDEQNTQDDDIGDIYEFPENLFPNRIRFSNSDFKTYTSHTSISATKYSSLIENEFTNEDQLEITTYNSTPHYQNIHQLNEKCFSDCTLHPISVRNIPREATIVLSDLLMERLHFHSLNEGRLRIAPIKAWIQPDIDPNQDLRNNEQGRVNIEKQAQFILLPELRNDDPLEDIISAARMEKAKKIHEKEKKLALNKQTQQSGNEKVMRTDSDEELIESDFVYGYGGGINLRHLLTEIENEGFNAELQHGVLRVIENDDGDEQVQVKKDTAGNILVEATLGEEFDCTRKIIQQNYLYI</sequence>
<dbReference type="Proteomes" id="UP000324800">
    <property type="component" value="Unassembled WGS sequence"/>
</dbReference>
<dbReference type="GO" id="GO:0005847">
    <property type="term" value="C:mRNA cleavage and polyadenylation specificity factor complex"/>
    <property type="evidence" value="ECO:0007669"/>
    <property type="project" value="InterPro"/>
</dbReference>
<evidence type="ECO:0000256" key="2">
    <source>
        <dbReference type="SAM" id="MobiDB-lite"/>
    </source>
</evidence>
<comment type="subcellular location">
    <subcellularLocation>
        <location evidence="1">Nucleus</location>
    </subcellularLocation>
</comment>
<feature type="compositionally biased region" description="Polar residues" evidence="2">
    <location>
        <begin position="195"/>
        <end position="213"/>
    </location>
</feature>
<evidence type="ECO:0000259" key="3">
    <source>
        <dbReference type="Pfam" id="PF13299"/>
    </source>
</evidence>
<dbReference type="GO" id="GO:0006398">
    <property type="term" value="P:mRNA 3'-end processing by stem-loop binding and cleavage"/>
    <property type="evidence" value="ECO:0007669"/>
    <property type="project" value="InterPro"/>
</dbReference>
<accession>A0A5J4UUC9</accession>
<dbReference type="InterPro" id="IPR025069">
    <property type="entry name" value="Cpsf2_C"/>
</dbReference>
<name>A0A5J4UUC9_9EUKA</name>
<dbReference type="PANTHER" id="PTHR45922:SF1">
    <property type="entry name" value="CLEAVAGE AND POLYADENYLATION SPECIFICITY FACTOR SUBUNIT 2"/>
    <property type="match status" value="1"/>
</dbReference>
<comment type="similarity">
    <text evidence="1">Belongs to the metallo-beta-lactamase superfamily. RNA-metabolizing metallo-beta-lactamase-like family. CPSF2/YSH1 subfamily.</text>
</comment>
<keyword evidence="1" id="KW-0507">mRNA processing</keyword>
<feature type="region of interest" description="Disordered" evidence="2">
    <location>
        <begin position="195"/>
        <end position="258"/>
    </location>
</feature>
<organism evidence="4 5">
    <name type="scientific">Streblomastix strix</name>
    <dbReference type="NCBI Taxonomy" id="222440"/>
    <lineage>
        <taxon>Eukaryota</taxon>
        <taxon>Metamonada</taxon>
        <taxon>Preaxostyla</taxon>
        <taxon>Oxymonadida</taxon>
        <taxon>Streblomastigidae</taxon>
        <taxon>Streblomastix</taxon>
    </lineage>
</organism>
<dbReference type="InterPro" id="IPR027075">
    <property type="entry name" value="CPSF2"/>
</dbReference>
<comment type="caution">
    <text evidence="4">The sequence shown here is derived from an EMBL/GenBank/DDBJ whole genome shotgun (WGS) entry which is preliminary data.</text>
</comment>
<gene>
    <name evidence="4" type="ORF">EZS28_031129</name>
</gene>
<evidence type="ECO:0000313" key="5">
    <source>
        <dbReference type="Proteomes" id="UP000324800"/>
    </source>
</evidence>
<evidence type="ECO:0000313" key="4">
    <source>
        <dbReference type="EMBL" id="KAA6373345.1"/>
    </source>
</evidence>
<proteinExistence type="inferred from homology"/>
<keyword evidence="1" id="KW-0539">Nucleus</keyword>
<dbReference type="PANTHER" id="PTHR45922">
    <property type="entry name" value="CLEAVAGE AND POLYADENYLATION SPECIFICITY FACTOR SUBUNIT 2"/>
    <property type="match status" value="1"/>
</dbReference>
<feature type="domain" description="Cleavage and polyadenylation specificity factor 2 C-terminal" evidence="3">
    <location>
        <begin position="498"/>
        <end position="688"/>
    </location>
</feature>
<dbReference type="AlphaFoldDB" id="A0A5J4UUC9"/>
<dbReference type="Pfam" id="PF13299">
    <property type="entry name" value="CPSF100_C"/>
    <property type="match status" value="1"/>
</dbReference>
<evidence type="ECO:0000256" key="1">
    <source>
        <dbReference type="RuleBase" id="RU365006"/>
    </source>
</evidence>
<dbReference type="EMBL" id="SNRW01012834">
    <property type="protein sequence ID" value="KAA6373345.1"/>
    <property type="molecule type" value="Genomic_DNA"/>
</dbReference>
<reference evidence="4 5" key="1">
    <citation type="submission" date="2019-03" db="EMBL/GenBank/DDBJ databases">
        <title>Single cell metagenomics reveals metabolic interactions within the superorganism composed of flagellate Streblomastix strix and complex community of Bacteroidetes bacteria on its surface.</title>
        <authorList>
            <person name="Treitli S.C."/>
            <person name="Kolisko M."/>
            <person name="Husnik F."/>
            <person name="Keeling P."/>
            <person name="Hampl V."/>
        </authorList>
    </citation>
    <scope>NUCLEOTIDE SEQUENCE [LARGE SCALE GENOMIC DNA]</scope>
    <source>
        <strain evidence="4">ST1C</strain>
    </source>
</reference>
<protein>
    <recommendedName>
        <fullName evidence="1">Cleavage and polyadenylation specificity factor subunit 2</fullName>
    </recommendedName>
    <alternativeName>
        <fullName evidence="1">Cleavage and polyadenylation specificity factor 100 kDa subunit</fullName>
    </alternativeName>
</protein>
<keyword evidence="1" id="KW-0694">RNA-binding</keyword>
<feature type="compositionally biased region" description="Polar residues" evidence="2">
    <location>
        <begin position="248"/>
        <end position="258"/>
    </location>
</feature>